<dbReference type="RefSeq" id="WP_101600694.1">
    <property type="nucleotide sequence ID" value="NZ_PKKM01000002.1"/>
</dbReference>
<dbReference type="PANTHER" id="PTHR14340">
    <property type="entry name" value="MICROFIBRIL-ASSOCIATED GLYCOPROTEIN 3"/>
    <property type="match status" value="1"/>
</dbReference>
<dbReference type="GO" id="GO:0000272">
    <property type="term" value="P:polysaccharide catabolic process"/>
    <property type="evidence" value="ECO:0007669"/>
    <property type="project" value="UniProtKB-KW"/>
</dbReference>
<dbReference type="InterPro" id="IPR003961">
    <property type="entry name" value="FN3_dom"/>
</dbReference>
<feature type="region of interest" description="Disordered" evidence="4">
    <location>
        <begin position="373"/>
        <end position="414"/>
    </location>
</feature>
<dbReference type="InterPro" id="IPR013783">
    <property type="entry name" value="Ig-like_fold"/>
</dbReference>
<feature type="domain" description="Fibronectin type-III" evidence="5">
    <location>
        <begin position="1463"/>
        <end position="1547"/>
    </location>
</feature>
<evidence type="ECO:0000256" key="3">
    <source>
        <dbReference type="ARBA" id="ARBA00023326"/>
    </source>
</evidence>
<evidence type="ECO:0000256" key="2">
    <source>
        <dbReference type="ARBA" id="ARBA00023319"/>
    </source>
</evidence>
<dbReference type="GO" id="GO:0016798">
    <property type="term" value="F:hydrolase activity, acting on glycosyl bonds"/>
    <property type="evidence" value="ECO:0007669"/>
    <property type="project" value="UniProtKB-KW"/>
</dbReference>
<dbReference type="PROSITE" id="PS50853">
    <property type="entry name" value="FN3"/>
    <property type="match status" value="2"/>
</dbReference>
<gene>
    <name evidence="6" type="ORF">CYJ22_02015</name>
</gene>
<dbReference type="CDD" id="cd00063">
    <property type="entry name" value="FN3"/>
    <property type="match status" value="2"/>
</dbReference>
<dbReference type="Proteomes" id="UP000234198">
    <property type="component" value="Unassembled WGS sequence"/>
</dbReference>
<dbReference type="Gene3D" id="2.60.40.2810">
    <property type="match status" value="1"/>
</dbReference>
<dbReference type="Pfam" id="PF17963">
    <property type="entry name" value="Big_9"/>
    <property type="match status" value="7"/>
</dbReference>
<keyword evidence="1" id="KW-0326">Glycosidase</keyword>
<evidence type="ECO:0000313" key="7">
    <source>
        <dbReference type="Proteomes" id="UP000234198"/>
    </source>
</evidence>
<evidence type="ECO:0000259" key="5">
    <source>
        <dbReference type="PROSITE" id="PS50853"/>
    </source>
</evidence>
<comment type="caution">
    <text evidence="6">The sequence shown here is derived from an EMBL/GenBank/DDBJ whole genome shotgun (WGS) entry which is preliminary data.</text>
</comment>
<feature type="domain" description="Fibronectin type-III" evidence="5">
    <location>
        <begin position="1549"/>
        <end position="1643"/>
    </location>
</feature>
<keyword evidence="3" id="KW-0624">Polysaccharide degradation</keyword>
<dbReference type="NCBIfam" id="NF012211">
    <property type="entry name" value="tand_rpt_95"/>
    <property type="match status" value="2"/>
</dbReference>
<feature type="compositionally biased region" description="Acidic residues" evidence="4">
    <location>
        <begin position="373"/>
        <end position="385"/>
    </location>
</feature>
<dbReference type="Gene3D" id="2.60.40.10">
    <property type="entry name" value="Immunoglobulins"/>
    <property type="match status" value="4"/>
</dbReference>
<feature type="region of interest" description="Disordered" evidence="4">
    <location>
        <begin position="1627"/>
        <end position="1648"/>
    </location>
</feature>
<keyword evidence="2" id="KW-0393">Immunoglobulin domain</keyword>
<dbReference type="SUPFAM" id="SSF49265">
    <property type="entry name" value="Fibronectin type III"/>
    <property type="match status" value="1"/>
</dbReference>
<sequence>MSAKTRHNRISARRRLPAFILVLLVVALCIAGVIYKGAEVTQVNVNDGGIWVTNKSKQMVGHLDYEARILDGALRTEATNFDVGQAGETVTVSDLTSLTVAPVNVTQVSLGSPTALPAGSSAMQGGDVLGVLNAADGTLWTTSATAPSPASLSEGAALASNMGASAFVTGLDGSVYSLSASGTLTTVTHQGTVDQTSTGQIEGIPADARLSVTVVGDQVVALDSQSNTLFLPGNKQLNLSAAGVEEGGILQQAGPKADSVLLATPSALVSIPLAGGAPTITPSTEGGVSGTPAAPVRHEGCAYGAWSVSGAYMRACDDPSANRQMVVDTLTSAREIVFRTNRKAIVLNDVAQGSVWLPDSNMVLMDNWDEVENELEETEEEEDSPELTNEVADPQQREENTPPEAVDDEFGIRPGRSTILPVLDNDSDLDGDVLTASPTSAPDWGSITVARSGRALQITGVEDTQTGSTSFSYEASDGQASAAARVQVTIHPYSQNAAPTQVRASTVKIGAGAQIQYQALSDWRDPDGDPIYLKNAEAPEGLGASFSEDGSLTLTDEGSAPGPKTVVLTVADDQGAETRGELIVTVQEAGNLPPSANGDLFQAHPGETVTLDPLKNDTDPNGDPLSLAAVSGAPAGATISPDLDRGTIDFRATAAGSYSFAYTVSDGIATTLGIIRVEVVAASTLPPVAENDTAVLPQGGSVLVAPLGNDYDPAGGLLSITSVNAENAPGLEVALIDRHLLRVTAPSGLDRTATFSYTVSNGQGEATADVMVIPGAADRSDLPPVLKPDRAKVRVGDVGTVSVLSNDRSPAGLNLQVEPTLGYDPTGALGTPFVTGNQVRLEAGATPGIMDVTYSVIDSAGNRASSTVTFEVLAASDQNQPPRPRDISAWAAAGQTTRIPVTLDGIDPDGDSVNLTGLDSSPQKGSATAKATWIEYTPNQNASGTDSFTYTVVDRQGGRASARVRVAISAAPSLNQNPVAVPDTVLTRPDRMVTVNVLSNDVDPDGDSLTLEENGLETATPELDPQVRSSSTLQIRTPSQAGTYLVSYTVSDGRGGSARGTVTVFVQDDAPLKAPIARDDYVAYEDLPTDGSAVRVKVLENDEDPDGSIDELSVTTAESGVSVDGSDLLIPVTDTLRLVVYTITDRDGQTNSAVVNVPGRDTTAPFLSAAGLPIEMDAGTSRTINLSDYVVTRAGRSPRLVDGTSPVIQTGLDSVVADSSTQLTLTATATFGGNSAFLIQVADGDADDAGTLSASLSLPVRIKATTNQPPTFAPTAIRVEAGGSAVTQNLALAVRDPEGTDASTFTYAMGSAPSSVSASLDGTVLTVSAPEEATAGSAGSIAVSVTDEQGNTVNASIPVEIVTTTKPRIQVPPYSVNAKVGETVIVDVASRATNPFPDTPISLVGAAVSLGDADIASSGTSVMVTPRSAGTISVGYQVNDKLGDPSRVVQGTITVTVTGKPDAPTNVQAEAVGTNAARVTFSAPASNGSQITGYRLYDATGTKVADCSSTVCVVSGLTVGRSYTYTVTAVNAIGESAHSASSSVSISGAPSQPAKPTVTAGNTTIDVSWTAPAENGSPITGYTVTASTANGPAASCSTTGGDTSCTISGLRNGENYTVTVVARNARGDSPASSGAQAIPTAPRVGPDQPTITNGNTIQQRDGNGALLTITWSLGSSGSAEWGETVVSVNGMTKKVPGGQTSTQMTVPYGTALTAYVTVSNKNGDTATSPGYVIPALVHEDLAPPKTIPVAPDAPNVRTPINNEWGKLSVYGARVKEGNGFKAADLTLFYTHDPNGCNASANEVGMEDFNIGTLTAGATMTYYFCQRGKKDDGSFVWGPTTAASGVVGNGQRDGGGGDAGDQIPTFVVQTSVSGTSVSAKLNTPSGVTIAKTEIWIAELEGTTKQTVVGPLTDWWAGDLPPGRDLTLVVQVTGTKGQHREVRTTFRTAEQPTSIDATFEGKMACGNGQECGSMTLHAVNAQKFQSDVTIVCSVKTGRPATITEFRFSRDNPQVTGILTEATTAAELLAKHPVTACRAE</sequence>
<dbReference type="EMBL" id="PKKM01000002">
    <property type="protein sequence ID" value="PKY65277.1"/>
    <property type="molecule type" value="Genomic_DNA"/>
</dbReference>
<protein>
    <recommendedName>
        <fullName evidence="5">Fibronectin type-III domain-containing protein</fullName>
    </recommendedName>
</protein>
<evidence type="ECO:0000256" key="1">
    <source>
        <dbReference type="ARBA" id="ARBA00023295"/>
    </source>
</evidence>
<organism evidence="6 7">
    <name type="scientific">Schaalia odontolytica</name>
    <dbReference type="NCBI Taxonomy" id="1660"/>
    <lineage>
        <taxon>Bacteria</taxon>
        <taxon>Bacillati</taxon>
        <taxon>Actinomycetota</taxon>
        <taxon>Actinomycetes</taxon>
        <taxon>Actinomycetales</taxon>
        <taxon>Actinomycetaceae</taxon>
        <taxon>Schaalia</taxon>
    </lineage>
</organism>
<dbReference type="Pfam" id="PF00041">
    <property type="entry name" value="fn3"/>
    <property type="match status" value="2"/>
</dbReference>
<proteinExistence type="predicted"/>
<dbReference type="InterPro" id="IPR036116">
    <property type="entry name" value="FN3_sf"/>
</dbReference>
<dbReference type="PANTHER" id="PTHR14340:SF9">
    <property type="entry name" value="FIBRONECTIN TYPE-III DOMAIN-CONTAINING PROTEIN"/>
    <property type="match status" value="1"/>
</dbReference>
<evidence type="ECO:0000313" key="6">
    <source>
        <dbReference type="EMBL" id="PKY65277.1"/>
    </source>
</evidence>
<accession>A0A2I1I2B1</accession>
<reference evidence="6 7" key="1">
    <citation type="submission" date="2017-12" db="EMBL/GenBank/DDBJ databases">
        <title>Phylogenetic diversity of female urinary microbiome.</title>
        <authorList>
            <person name="Thomas-White K."/>
            <person name="Wolfe A.J."/>
        </authorList>
    </citation>
    <scope>NUCLEOTIDE SEQUENCE [LARGE SCALE GENOMIC DNA]</scope>
    <source>
        <strain evidence="6 7">UMB0018</strain>
    </source>
</reference>
<evidence type="ECO:0000256" key="4">
    <source>
        <dbReference type="SAM" id="MobiDB-lite"/>
    </source>
</evidence>
<dbReference type="SMART" id="SM00060">
    <property type="entry name" value="FN3"/>
    <property type="match status" value="2"/>
</dbReference>
<name>A0A2I1I2B1_9ACTO</name>
<keyword evidence="1" id="KW-0378">Hydrolase</keyword>
<keyword evidence="3" id="KW-0119">Carbohydrate metabolism</keyword>